<dbReference type="Proteomes" id="UP000192501">
    <property type="component" value="Unassembled WGS sequence"/>
</dbReference>
<gene>
    <name evidence="2" type="ORF">A0H76_353</name>
</gene>
<proteinExistence type="predicted"/>
<keyword evidence="1" id="KW-0472">Membrane</keyword>
<keyword evidence="1" id="KW-1133">Transmembrane helix</keyword>
<sequence>MILLILNFIKLICGDVFMVKDIQRINFIMQPNNINSGYFKCYGENDSFDVQFIGTDDPSKIYFEQQIDGKDQKKYHFSFNNSGPDKITLLIKGKETNNNHMIFYCSESKIDTFGEKESSELLIKPAIADLRKLLNKLTEVVNSSRESITKSKNLGRDFKTSLSVVVLLSFISLLFYTGFNIAQLVLMKRYLLRKKLL</sequence>
<organism evidence="2 3">
    <name type="scientific">Hepatospora eriocheir</name>
    <dbReference type="NCBI Taxonomy" id="1081669"/>
    <lineage>
        <taxon>Eukaryota</taxon>
        <taxon>Fungi</taxon>
        <taxon>Fungi incertae sedis</taxon>
        <taxon>Microsporidia</taxon>
        <taxon>Hepatosporidae</taxon>
        <taxon>Hepatospora</taxon>
    </lineage>
</organism>
<evidence type="ECO:0000256" key="1">
    <source>
        <dbReference type="SAM" id="Phobius"/>
    </source>
</evidence>
<comment type="caution">
    <text evidence="2">The sequence shown here is derived from an EMBL/GenBank/DDBJ whole genome shotgun (WGS) entry which is preliminary data.</text>
</comment>
<dbReference type="AlphaFoldDB" id="A0A1X0QLF7"/>
<evidence type="ECO:0008006" key="4">
    <source>
        <dbReference type="Google" id="ProtNLM"/>
    </source>
</evidence>
<dbReference type="VEuPathDB" id="MicrosporidiaDB:A0H76_353"/>
<evidence type="ECO:0000313" key="2">
    <source>
        <dbReference type="EMBL" id="ORE00516.1"/>
    </source>
</evidence>
<name>A0A1X0QLF7_9MICR</name>
<keyword evidence="1" id="KW-0812">Transmembrane</keyword>
<feature type="transmembrane region" description="Helical" evidence="1">
    <location>
        <begin position="162"/>
        <end position="186"/>
    </location>
</feature>
<dbReference type="EMBL" id="LTAI01000013">
    <property type="protein sequence ID" value="ORE00516.1"/>
    <property type="molecule type" value="Genomic_DNA"/>
</dbReference>
<protein>
    <recommendedName>
        <fullName evidence="4">GOLD domain-containing protein</fullName>
    </recommendedName>
</protein>
<accession>A0A1X0QLF7</accession>
<evidence type="ECO:0000313" key="3">
    <source>
        <dbReference type="Proteomes" id="UP000192501"/>
    </source>
</evidence>
<reference evidence="2 3" key="1">
    <citation type="journal article" date="2017" name="Environ. Microbiol.">
        <title>Decay of the glycolytic pathway and adaptation to intranuclear parasitism within Enterocytozoonidae microsporidia.</title>
        <authorList>
            <person name="Wiredu Boakye D."/>
            <person name="Jaroenlak P."/>
            <person name="Prachumwat A."/>
            <person name="Williams T.A."/>
            <person name="Bateman K.S."/>
            <person name="Itsathitphaisarn O."/>
            <person name="Sritunyalucksana K."/>
            <person name="Paszkiewicz K.H."/>
            <person name="Moore K.A."/>
            <person name="Stentiford G.D."/>
            <person name="Williams B.A."/>
        </authorList>
    </citation>
    <scope>NUCLEOTIDE SEQUENCE [LARGE SCALE GENOMIC DNA]</scope>
    <source>
        <strain evidence="3">canceri</strain>
    </source>
</reference>